<gene>
    <name evidence="2" type="ordered locus">Bsel_1022</name>
</gene>
<evidence type="ECO:0000313" key="2">
    <source>
        <dbReference type="EMBL" id="ADH98542.1"/>
    </source>
</evidence>
<dbReference type="Pfam" id="PF08378">
    <property type="entry name" value="NERD"/>
    <property type="match status" value="1"/>
</dbReference>
<proteinExistence type="predicted"/>
<dbReference type="InterPro" id="IPR011528">
    <property type="entry name" value="NERD"/>
</dbReference>
<sequence>MRTSEMSIRPEGMYYYTLLNHLAKSHPMYDEIEARALHYAKGFIKEHDILSILENHPNRRSIANFIMTEGGQEMRFDHLLLFEGSAVVLDVCYAEEGINVLEDGEVIRWMDGSSIGNPLQAVKAKAAAFEKLASERGWLLPPVKSLVLFVHSEAVFAKDTVLPDGYVGELDMVKEIIAGIETEGESHEQESLQETEDDMVKYVAERHARCPVWRDEACADIVSNMVMGEIDQSDPLSAWYQNVLDYYILKGDVLDADEAELMMGLFNFSQEQEDGIRRLLKDLPKNPAGDYLLSYSIRFIWGLDTHMEELSKCIANRVYEDLLA</sequence>
<dbReference type="RefSeq" id="WP_013171967.1">
    <property type="nucleotide sequence ID" value="NC_014219.1"/>
</dbReference>
<accession>D6Y0F1</accession>
<keyword evidence="3" id="KW-1185">Reference proteome</keyword>
<dbReference type="EMBL" id="CP001791">
    <property type="protein sequence ID" value="ADH98542.1"/>
    <property type="molecule type" value="Genomic_DNA"/>
</dbReference>
<dbReference type="STRING" id="439292.Bsel_1022"/>
<reference evidence="2" key="1">
    <citation type="submission" date="2009-10" db="EMBL/GenBank/DDBJ databases">
        <title>Complete sequence of Bacillus selenitireducens MLS10.</title>
        <authorList>
            <consortium name="US DOE Joint Genome Institute"/>
            <person name="Lucas S."/>
            <person name="Copeland A."/>
            <person name="Lapidus A."/>
            <person name="Glavina del Rio T."/>
            <person name="Dalin E."/>
            <person name="Tice H."/>
            <person name="Bruce D."/>
            <person name="Goodwin L."/>
            <person name="Pitluck S."/>
            <person name="Sims D."/>
            <person name="Brettin T."/>
            <person name="Detter J.C."/>
            <person name="Han C."/>
            <person name="Larimer F."/>
            <person name="Land M."/>
            <person name="Hauser L."/>
            <person name="Kyrpides N."/>
            <person name="Ovchinnikova G."/>
            <person name="Stolz J."/>
        </authorList>
    </citation>
    <scope>NUCLEOTIDE SEQUENCE [LARGE SCALE GENOMIC DNA]</scope>
    <source>
        <strain evidence="2">MLS10</strain>
    </source>
</reference>
<feature type="domain" description="NERD" evidence="1">
    <location>
        <begin position="41"/>
        <end position="150"/>
    </location>
</feature>
<organism evidence="2 3">
    <name type="scientific">Bacillus selenitireducens (strain ATCC 700615 / DSM 15326 / MLS10)</name>
    <dbReference type="NCBI Taxonomy" id="439292"/>
    <lineage>
        <taxon>Bacteria</taxon>
        <taxon>Bacillati</taxon>
        <taxon>Bacillota</taxon>
        <taxon>Bacilli</taxon>
        <taxon>Bacillales</taxon>
        <taxon>Bacillaceae</taxon>
        <taxon>Salisediminibacterium</taxon>
    </lineage>
</organism>
<dbReference type="AlphaFoldDB" id="D6Y0F1"/>
<dbReference type="HOGENOM" id="CLU_857002_0_0_9"/>
<dbReference type="KEGG" id="bse:Bsel_1022"/>
<dbReference type="Proteomes" id="UP000000271">
    <property type="component" value="Chromosome"/>
</dbReference>
<dbReference type="OrthoDB" id="569879at2"/>
<evidence type="ECO:0000259" key="1">
    <source>
        <dbReference type="Pfam" id="PF08378"/>
    </source>
</evidence>
<name>D6Y0F1_BACIE</name>
<protein>
    <recommendedName>
        <fullName evidence="1">NERD domain-containing protein</fullName>
    </recommendedName>
</protein>
<evidence type="ECO:0000313" key="3">
    <source>
        <dbReference type="Proteomes" id="UP000000271"/>
    </source>
</evidence>